<reference evidence="12" key="1">
    <citation type="submission" date="2023-07" db="EMBL/GenBank/DDBJ databases">
        <authorList>
            <consortium name="CYATHOMIX"/>
        </authorList>
    </citation>
    <scope>NUCLEOTIDE SEQUENCE</scope>
    <source>
        <strain evidence="12">N/A</strain>
    </source>
</reference>
<comment type="subcellular location">
    <subcellularLocation>
        <location evidence="1 11">Membrane</location>
        <topology evidence="1 11">Single-pass membrane protein</topology>
    </subcellularLocation>
</comment>
<dbReference type="FunFam" id="3.40.50.2000:FF:000038">
    <property type="entry name" value="UDP-GlucuronosylTransferase"/>
    <property type="match status" value="1"/>
</dbReference>
<comment type="similarity">
    <text evidence="2 10">Belongs to the UDP-glycosyltransferase family.</text>
</comment>
<dbReference type="SUPFAM" id="SSF53756">
    <property type="entry name" value="UDP-Glycosyltransferase/glycogen phosphorylase"/>
    <property type="match status" value="1"/>
</dbReference>
<dbReference type="PANTHER" id="PTHR48043:SF150">
    <property type="entry name" value="GLUCURONOSYLTRANSFERASE"/>
    <property type="match status" value="1"/>
</dbReference>
<evidence type="ECO:0000256" key="11">
    <source>
        <dbReference type="RuleBase" id="RU362059"/>
    </source>
</evidence>
<evidence type="ECO:0000256" key="7">
    <source>
        <dbReference type="ARBA" id="ARBA00022989"/>
    </source>
</evidence>
<comment type="caution">
    <text evidence="12">The sequence shown here is derived from an EMBL/GenBank/DDBJ whole genome shotgun (WGS) entry which is preliminary data.</text>
</comment>
<accession>A0AA36H423</accession>
<dbReference type="CDD" id="cd03784">
    <property type="entry name" value="GT1_Gtf-like"/>
    <property type="match status" value="1"/>
</dbReference>
<evidence type="ECO:0000256" key="9">
    <source>
        <dbReference type="ARBA" id="ARBA00047475"/>
    </source>
</evidence>
<dbReference type="GO" id="GO:0015020">
    <property type="term" value="F:glucuronosyltransferase activity"/>
    <property type="evidence" value="ECO:0007669"/>
    <property type="project" value="UniProtKB-EC"/>
</dbReference>
<dbReference type="PROSITE" id="PS00375">
    <property type="entry name" value="UDPGT"/>
    <property type="match status" value="1"/>
</dbReference>
<gene>
    <name evidence="12" type="ORF">CYNAS_LOCUS15719</name>
</gene>
<keyword evidence="7 11" id="KW-1133">Transmembrane helix</keyword>
<dbReference type="InterPro" id="IPR050271">
    <property type="entry name" value="UDP-glycosyltransferase"/>
</dbReference>
<evidence type="ECO:0000256" key="4">
    <source>
        <dbReference type="ARBA" id="ARBA00022679"/>
    </source>
</evidence>
<feature type="chain" id="PRO_5041486635" description="UDP-glucuronosyltransferase" evidence="11">
    <location>
        <begin position="17"/>
        <end position="523"/>
    </location>
</feature>
<keyword evidence="13" id="KW-1185">Reference proteome</keyword>
<evidence type="ECO:0000313" key="13">
    <source>
        <dbReference type="Proteomes" id="UP001176961"/>
    </source>
</evidence>
<evidence type="ECO:0000256" key="2">
    <source>
        <dbReference type="ARBA" id="ARBA00009995"/>
    </source>
</evidence>
<organism evidence="12 13">
    <name type="scientific">Cylicocyclus nassatus</name>
    <name type="common">Nematode worm</name>
    <dbReference type="NCBI Taxonomy" id="53992"/>
    <lineage>
        <taxon>Eukaryota</taxon>
        <taxon>Metazoa</taxon>
        <taxon>Ecdysozoa</taxon>
        <taxon>Nematoda</taxon>
        <taxon>Chromadorea</taxon>
        <taxon>Rhabditida</taxon>
        <taxon>Rhabditina</taxon>
        <taxon>Rhabditomorpha</taxon>
        <taxon>Strongyloidea</taxon>
        <taxon>Strongylidae</taxon>
        <taxon>Cylicocyclus</taxon>
    </lineage>
</organism>
<dbReference type="Gene3D" id="3.40.50.2000">
    <property type="entry name" value="Glycogen Phosphorylase B"/>
    <property type="match status" value="1"/>
</dbReference>
<keyword evidence="4 10" id="KW-0808">Transferase</keyword>
<evidence type="ECO:0000313" key="12">
    <source>
        <dbReference type="EMBL" id="CAJ0603736.1"/>
    </source>
</evidence>
<feature type="signal peptide" evidence="11">
    <location>
        <begin position="1"/>
        <end position="16"/>
    </location>
</feature>
<evidence type="ECO:0000256" key="5">
    <source>
        <dbReference type="ARBA" id="ARBA00022692"/>
    </source>
</evidence>
<evidence type="ECO:0000256" key="1">
    <source>
        <dbReference type="ARBA" id="ARBA00004167"/>
    </source>
</evidence>
<sequence length="523" mass="57901">MLVILLLLLLAWNSHPYKILVVNPKIAYSHMNFMGRIADILVEAGHDVPVLSEYVDNGTMKSYLIQRDVDDRLKAEISNLKGNPEVHKGIYTGSMRPSDVIKMLPPWARWIEGSVTTLLKDKELMEFLKAENFDVGIAELFDFIGIAVFEAINLKNIIGTHSYASLVEGTAYAIGVPVIPSFIPATQGVTDDSASFSTRATNLMFTFYCWYYQKGLANAAESAMVKELGKSATPIWDSVSNMSYILTNSIPYLDFAKPSLHNIVEIGGIGVKEPRALGKEWDRMLGLRSQTVLISFGTLANSSCMPDQIKKAIVKVAKSFSGVTFIWKYEDPDNAQFASDVENLFLTKWTPQSDLLADDRLSLFVTHGGAGSLTESAYLGTPLVVVPLFADQLRNAMLAVKFGFGLMLDKEKLYDSKALGGAIGEVLREPKYRRAAHRVRGILAKQPLPREKLIRTVELAAEFGPMPELRLTGRNLGVIAYYNLDIFLLLIVLLTLITGLVAYILRRLISMLGTVHAVKSKAQ</sequence>
<comment type="catalytic activity">
    <reaction evidence="9 11">
        <text>glucuronate acceptor + UDP-alpha-D-glucuronate = acceptor beta-D-glucuronoside + UDP + H(+)</text>
        <dbReference type="Rhea" id="RHEA:21032"/>
        <dbReference type="ChEBI" id="CHEBI:15378"/>
        <dbReference type="ChEBI" id="CHEBI:58052"/>
        <dbReference type="ChEBI" id="CHEBI:58223"/>
        <dbReference type="ChEBI" id="CHEBI:132367"/>
        <dbReference type="ChEBI" id="CHEBI:132368"/>
        <dbReference type="EC" id="2.4.1.17"/>
    </reaction>
</comment>
<dbReference type="GO" id="GO:0016020">
    <property type="term" value="C:membrane"/>
    <property type="evidence" value="ECO:0007669"/>
    <property type="project" value="UniProtKB-SubCell"/>
</dbReference>
<dbReference type="EC" id="2.4.1.17" evidence="11"/>
<proteinExistence type="inferred from homology"/>
<evidence type="ECO:0000256" key="10">
    <source>
        <dbReference type="RuleBase" id="RU003718"/>
    </source>
</evidence>
<protein>
    <recommendedName>
        <fullName evidence="11">UDP-glucuronosyltransferase</fullName>
        <ecNumber evidence="11">2.4.1.17</ecNumber>
    </recommendedName>
</protein>
<feature type="transmembrane region" description="Helical" evidence="11">
    <location>
        <begin position="486"/>
        <end position="505"/>
    </location>
</feature>
<name>A0AA36H423_CYLNA</name>
<dbReference type="Pfam" id="PF00201">
    <property type="entry name" value="UDPGT"/>
    <property type="match status" value="1"/>
</dbReference>
<evidence type="ECO:0000256" key="8">
    <source>
        <dbReference type="ARBA" id="ARBA00023136"/>
    </source>
</evidence>
<dbReference type="InterPro" id="IPR035595">
    <property type="entry name" value="UDP_glycos_trans_CS"/>
</dbReference>
<keyword evidence="8 11" id="KW-0472">Membrane</keyword>
<keyword evidence="6 11" id="KW-0732">Signal</keyword>
<dbReference type="PANTHER" id="PTHR48043">
    <property type="entry name" value="EG:EG0003.4 PROTEIN-RELATED"/>
    <property type="match status" value="1"/>
</dbReference>
<dbReference type="Proteomes" id="UP001176961">
    <property type="component" value="Unassembled WGS sequence"/>
</dbReference>
<evidence type="ECO:0000256" key="3">
    <source>
        <dbReference type="ARBA" id="ARBA00022676"/>
    </source>
</evidence>
<dbReference type="EMBL" id="CATQJL010000305">
    <property type="protein sequence ID" value="CAJ0603736.1"/>
    <property type="molecule type" value="Genomic_DNA"/>
</dbReference>
<keyword evidence="5 11" id="KW-0812">Transmembrane</keyword>
<dbReference type="InterPro" id="IPR002213">
    <property type="entry name" value="UDP_glucos_trans"/>
</dbReference>
<dbReference type="AlphaFoldDB" id="A0AA36H423"/>
<evidence type="ECO:0000256" key="6">
    <source>
        <dbReference type="ARBA" id="ARBA00022729"/>
    </source>
</evidence>
<keyword evidence="3 10" id="KW-0328">Glycosyltransferase</keyword>